<dbReference type="KEGG" id="vg:921317"/>
<evidence type="ECO:0000256" key="13">
    <source>
        <dbReference type="SAM" id="Phobius"/>
    </source>
</evidence>
<feature type="transmembrane region" description="Helical" evidence="13">
    <location>
        <begin position="75"/>
        <end position="93"/>
    </location>
</feature>
<keyword evidence="9" id="KW-0916">Viral movement protein</keyword>
<protein>
    <recommendedName>
        <fullName evidence="4">Movement protein TGB2</fullName>
    </recommendedName>
    <alternativeName>
        <fullName evidence="12">Triple gene block 2 protein</fullName>
    </alternativeName>
</protein>
<dbReference type="EMBL" id="AB051848">
    <property type="protein sequence ID" value="BAB56116.1"/>
    <property type="molecule type" value="Genomic_RNA"/>
</dbReference>
<evidence type="ECO:0000256" key="6">
    <source>
        <dbReference type="ARBA" id="ARBA00022692"/>
    </source>
</evidence>
<dbReference type="GO" id="GO:0044167">
    <property type="term" value="C:host cell endoplasmic reticulum membrane"/>
    <property type="evidence" value="ECO:0007669"/>
    <property type="project" value="UniProtKB-SubCell"/>
</dbReference>
<sequence>MVLTPPPNYTNAVLSGVAGFALALVVWLLTKSTLPHVGDREHSLPHGGLYKDGTKQVNYYKPCKLNSIEGHNRGLSFQPWALVLLLVLLVVLSERFNSKRCNRCSVSHA</sequence>
<evidence type="ECO:0000256" key="5">
    <source>
        <dbReference type="ARBA" id="ARBA00022448"/>
    </source>
</evidence>
<dbReference type="RefSeq" id="NP_116489.1">
    <property type="nucleotide sequence ID" value="NC_002795.1"/>
</dbReference>
<evidence type="ECO:0000313" key="15">
    <source>
        <dbReference type="Proteomes" id="UP000204440"/>
    </source>
</evidence>
<keyword evidence="5" id="KW-0813">Transport</keyword>
<comment type="function">
    <text evidence="1">Plays a role in viral cell-to-cell propagation, by facilitating genome transport to neighboring plant cells through plasmosdesmata,.</text>
</comment>
<evidence type="ECO:0000256" key="1">
    <source>
        <dbReference type="ARBA" id="ARBA00002252"/>
    </source>
</evidence>
<keyword evidence="11" id="KW-1038">Host endoplasmic reticulum</keyword>
<organism evidence="14 15">
    <name type="scientific">Carlavirus latensaconiti</name>
    <dbReference type="NCBI Taxonomy" id="101764"/>
    <lineage>
        <taxon>Viruses</taxon>
        <taxon>Riboviria</taxon>
        <taxon>Orthornavirae</taxon>
        <taxon>Kitrinoviricota</taxon>
        <taxon>Alsuviricetes</taxon>
        <taxon>Tymovirales</taxon>
        <taxon>Betaflexiviridae</taxon>
        <taxon>Quinvirinae</taxon>
        <taxon>Carlavirus</taxon>
    </lineage>
</organism>
<accession>Q91UJ1</accession>
<keyword evidence="10 13" id="KW-0472">Membrane</keyword>
<keyword evidence="15" id="KW-1185">Reference proteome</keyword>
<reference evidence="14 15" key="1">
    <citation type="submission" date="2000-11" db="EMBL/GenBank/DDBJ databases">
        <title>Complete nucleotide sequence of the genomic RNA of Aconitum latent carlavirus isolated from Delphinium sp.</title>
        <authorList>
            <person name="Fuji S."/>
            <person name="Yamamoto H."/>
            <person name="Inoue M."/>
            <person name="Yamashita K."/>
            <person name="Fukui Y."/>
            <person name="Furuya H."/>
            <person name="Naito H."/>
        </authorList>
    </citation>
    <scope>NUCLEOTIDE SEQUENCE [LARGE SCALE GENOMIC DNA]</scope>
    <source>
        <strain evidence="14">D</strain>
    </source>
</reference>
<dbReference type="GeneID" id="921317"/>
<keyword evidence="8 13" id="KW-1133">Transmembrane helix</keyword>
<gene>
    <name evidence="14" type="primary">ORF3</name>
</gene>
<comment type="subcellular location">
    <subcellularLocation>
        <location evidence="2">Host endoplasmic reticulum membrane</location>
    </subcellularLocation>
</comment>
<evidence type="ECO:0000256" key="11">
    <source>
        <dbReference type="ARBA" id="ARBA00023184"/>
    </source>
</evidence>
<keyword evidence="7" id="KW-1043">Host membrane</keyword>
<evidence type="ECO:0000256" key="3">
    <source>
        <dbReference type="ARBA" id="ARBA00010321"/>
    </source>
</evidence>
<evidence type="ECO:0000256" key="2">
    <source>
        <dbReference type="ARBA" id="ARBA00004625"/>
    </source>
</evidence>
<proteinExistence type="inferred from homology"/>
<evidence type="ECO:0000256" key="8">
    <source>
        <dbReference type="ARBA" id="ARBA00022989"/>
    </source>
</evidence>
<name>Q91UJ1_9VIRU</name>
<evidence type="ECO:0000256" key="7">
    <source>
        <dbReference type="ARBA" id="ARBA00022870"/>
    </source>
</evidence>
<dbReference type="Proteomes" id="UP000204440">
    <property type="component" value="Segment"/>
</dbReference>
<dbReference type="OrthoDB" id="20634at10239"/>
<dbReference type="GO" id="GO:0046740">
    <property type="term" value="P:transport of virus in host, cell to cell"/>
    <property type="evidence" value="ECO:0007669"/>
    <property type="project" value="UniProtKB-KW"/>
</dbReference>
<keyword evidence="6 13" id="KW-0812">Transmembrane</keyword>
<comment type="similarity">
    <text evidence="3">Belongs to the Tymovirales TGBp2 protein family.</text>
</comment>
<evidence type="ECO:0000313" key="14">
    <source>
        <dbReference type="EMBL" id="BAB56116.1"/>
    </source>
</evidence>
<evidence type="ECO:0000256" key="9">
    <source>
        <dbReference type="ARBA" id="ARBA00023031"/>
    </source>
</evidence>
<feature type="transmembrane region" description="Helical" evidence="13">
    <location>
        <begin position="12"/>
        <end position="30"/>
    </location>
</feature>
<evidence type="ECO:0000256" key="12">
    <source>
        <dbReference type="ARBA" id="ARBA00032240"/>
    </source>
</evidence>
<evidence type="ECO:0000256" key="10">
    <source>
        <dbReference type="ARBA" id="ARBA00023136"/>
    </source>
</evidence>
<dbReference type="InterPro" id="IPR001896">
    <property type="entry name" value="Plant_vir_prot"/>
</dbReference>
<evidence type="ECO:0000256" key="4">
    <source>
        <dbReference type="ARBA" id="ARBA00013304"/>
    </source>
</evidence>
<dbReference type="Pfam" id="PF01307">
    <property type="entry name" value="Plant_vir_prot"/>
    <property type="match status" value="1"/>
</dbReference>